<feature type="transmembrane region" description="Helical" evidence="2">
    <location>
        <begin position="165"/>
        <end position="191"/>
    </location>
</feature>
<accession>A0A6G1HQT3</accession>
<name>A0A6G1HQT3_9PEZI</name>
<keyword evidence="2" id="KW-1133">Transmembrane helix</keyword>
<gene>
    <name evidence="3" type="ORF">EJ06DRAFT_513426</name>
</gene>
<feature type="transmembrane region" description="Helical" evidence="2">
    <location>
        <begin position="203"/>
        <end position="226"/>
    </location>
</feature>
<organism evidence="3 4">
    <name type="scientific">Trichodelitschia bisporula</name>
    <dbReference type="NCBI Taxonomy" id="703511"/>
    <lineage>
        <taxon>Eukaryota</taxon>
        <taxon>Fungi</taxon>
        <taxon>Dikarya</taxon>
        <taxon>Ascomycota</taxon>
        <taxon>Pezizomycotina</taxon>
        <taxon>Dothideomycetes</taxon>
        <taxon>Dothideomycetes incertae sedis</taxon>
        <taxon>Phaeotrichales</taxon>
        <taxon>Phaeotrichaceae</taxon>
        <taxon>Trichodelitschia</taxon>
    </lineage>
</organism>
<dbReference type="EMBL" id="ML996700">
    <property type="protein sequence ID" value="KAF2398418.1"/>
    <property type="molecule type" value="Genomic_DNA"/>
</dbReference>
<sequence>MTTPDASFSLPPHTPRAAASRRTRPLRAQPLVEERERFGLQLVPPRRGGPVPWLNATRAEFRHVGRRAEDEEKERERERDREREGGEHEHEHEHKRSDGLGSHAPAAAVGFRWTSRNHRKGRHQLVYVRERAKGVVGTTRYLVPEGKAVLRTFWRMVVEYPWWDVSWLVAWVFTWGSIIWVLNSFFVWLPVQTPSSEFGTEVLYGGGITAFIGATIFEFGSVLLLLEAINDSRTACFGWAVHEVLDNAHVQRALFRLEPDMDGCGHHHSQRPRQRERAWIWWPTWAELRSHYLFELGFLASAFQMAGATVFWVSGFTALPGIYDHMTPGQELGAFWIPQIVGGSGFIISGLLFTLETQTRWWKPQLTVLGWYVGVFNMIGGVGFTLCPIFGLYGWGDYQSTLSTFWGSWAFLIGSTIQLYESLGKTPVDEVEGLSGDEWEAGKGKEKREKEDA</sequence>
<keyword evidence="4" id="KW-1185">Reference proteome</keyword>
<proteinExistence type="predicted"/>
<feature type="compositionally biased region" description="Basic and acidic residues" evidence="1">
    <location>
        <begin position="440"/>
        <end position="453"/>
    </location>
</feature>
<feature type="transmembrane region" description="Helical" evidence="2">
    <location>
        <begin position="367"/>
        <end position="395"/>
    </location>
</feature>
<feature type="region of interest" description="Disordered" evidence="1">
    <location>
        <begin position="1"/>
        <end position="103"/>
    </location>
</feature>
<evidence type="ECO:0008006" key="5">
    <source>
        <dbReference type="Google" id="ProtNLM"/>
    </source>
</evidence>
<feature type="transmembrane region" description="Helical" evidence="2">
    <location>
        <begin position="292"/>
        <end position="313"/>
    </location>
</feature>
<dbReference type="OrthoDB" id="2603at2759"/>
<feature type="compositionally biased region" description="Acidic residues" evidence="1">
    <location>
        <begin position="429"/>
        <end position="439"/>
    </location>
</feature>
<evidence type="ECO:0000256" key="2">
    <source>
        <dbReference type="SAM" id="Phobius"/>
    </source>
</evidence>
<reference evidence="3" key="1">
    <citation type="journal article" date="2020" name="Stud. Mycol.">
        <title>101 Dothideomycetes genomes: a test case for predicting lifestyles and emergence of pathogens.</title>
        <authorList>
            <person name="Haridas S."/>
            <person name="Albert R."/>
            <person name="Binder M."/>
            <person name="Bloem J."/>
            <person name="Labutti K."/>
            <person name="Salamov A."/>
            <person name="Andreopoulos B."/>
            <person name="Baker S."/>
            <person name="Barry K."/>
            <person name="Bills G."/>
            <person name="Bluhm B."/>
            <person name="Cannon C."/>
            <person name="Castanera R."/>
            <person name="Culley D."/>
            <person name="Daum C."/>
            <person name="Ezra D."/>
            <person name="Gonzalez J."/>
            <person name="Henrissat B."/>
            <person name="Kuo A."/>
            <person name="Liang C."/>
            <person name="Lipzen A."/>
            <person name="Lutzoni F."/>
            <person name="Magnuson J."/>
            <person name="Mondo S."/>
            <person name="Nolan M."/>
            <person name="Ohm R."/>
            <person name="Pangilinan J."/>
            <person name="Park H.-J."/>
            <person name="Ramirez L."/>
            <person name="Alfaro M."/>
            <person name="Sun H."/>
            <person name="Tritt A."/>
            <person name="Yoshinaga Y."/>
            <person name="Zwiers L.-H."/>
            <person name="Turgeon B."/>
            <person name="Goodwin S."/>
            <person name="Spatafora J."/>
            <person name="Crous P."/>
            <person name="Grigoriev I."/>
        </authorList>
    </citation>
    <scope>NUCLEOTIDE SEQUENCE</scope>
    <source>
        <strain evidence="3">CBS 262.69</strain>
    </source>
</reference>
<feature type="transmembrane region" description="Helical" evidence="2">
    <location>
        <begin position="333"/>
        <end position="355"/>
    </location>
</feature>
<evidence type="ECO:0000313" key="4">
    <source>
        <dbReference type="Proteomes" id="UP000799640"/>
    </source>
</evidence>
<evidence type="ECO:0000313" key="3">
    <source>
        <dbReference type="EMBL" id="KAF2398418.1"/>
    </source>
</evidence>
<feature type="compositionally biased region" description="Basic and acidic residues" evidence="1">
    <location>
        <begin position="59"/>
        <end position="98"/>
    </location>
</feature>
<keyword evidence="2" id="KW-0812">Transmembrane</keyword>
<dbReference type="Proteomes" id="UP000799640">
    <property type="component" value="Unassembled WGS sequence"/>
</dbReference>
<protein>
    <recommendedName>
        <fullName evidence="5">Integral membrane protein</fullName>
    </recommendedName>
</protein>
<evidence type="ECO:0000256" key="1">
    <source>
        <dbReference type="SAM" id="MobiDB-lite"/>
    </source>
</evidence>
<feature type="region of interest" description="Disordered" evidence="1">
    <location>
        <begin position="429"/>
        <end position="453"/>
    </location>
</feature>
<dbReference type="AlphaFoldDB" id="A0A6G1HQT3"/>
<keyword evidence="2" id="KW-0472">Membrane</keyword>